<dbReference type="RefSeq" id="WP_006336130.1">
    <property type="nucleotide sequence ID" value="NZ_BAHC01000159.1"/>
</dbReference>
<dbReference type="Pfam" id="PF13577">
    <property type="entry name" value="SnoaL_4"/>
    <property type="match status" value="1"/>
</dbReference>
<dbReference type="InterPro" id="IPR037401">
    <property type="entry name" value="SnoaL-like"/>
</dbReference>
<protein>
    <recommendedName>
        <fullName evidence="1">SnoaL-like domain-containing protein</fullName>
    </recommendedName>
</protein>
<dbReference type="SUPFAM" id="SSF54427">
    <property type="entry name" value="NTF2-like"/>
    <property type="match status" value="1"/>
</dbReference>
<dbReference type="InterPro" id="IPR032710">
    <property type="entry name" value="NTF2-like_dom_sf"/>
</dbReference>
<reference evidence="2 3" key="1">
    <citation type="submission" date="2012-08" db="EMBL/GenBank/DDBJ databases">
        <title>Whole genome shotgun sequence of Gordonia rhizosphera NBRC 16068.</title>
        <authorList>
            <person name="Takarada H."/>
            <person name="Isaki S."/>
            <person name="Hosoyama A."/>
            <person name="Tsuchikane K."/>
            <person name="Katsumata H."/>
            <person name="Baba S."/>
            <person name="Ohji S."/>
            <person name="Yamazaki S."/>
            <person name="Fujita N."/>
        </authorList>
    </citation>
    <scope>NUCLEOTIDE SEQUENCE [LARGE SCALE GENOMIC DNA]</scope>
    <source>
        <strain evidence="2 3">NBRC 16068</strain>
    </source>
</reference>
<evidence type="ECO:0000259" key="1">
    <source>
        <dbReference type="Pfam" id="PF13577"/>
    </source>
</evidence>
<dbReference type="STRING" id="1108045.GORHZ_159_00300"/>
<name>K6WZT4_9ACTN</name>
<dbReference type="Proteomes" id="UP000008363">
    <property type="component" value="Unassembled WGS sequence"/>
</dbReference>
<keyword evidence="3" id="KW-1185">Reference proteome</keyword>
<feature type="domain" description="SnoaL-like" evidence="1">
    <location>
        <begin position="3"/>
        <end position="128"/>
    </location>
</feature>
<evidence type="ECO:0000313" key="3">
    <source>
        <dbReference type="Proteomes" id="UP000008363"/>
    </source>
</evidence>
<accession>K6WZT4</accession>
<gene>
    <name evidence="2" type="ORF">GORHZ_159_00300</name>
</gene>
<organism evidence="2 3">
    <name type="scientific">Gordonia rhizosphera NBRC 16068</name>
    <dbReference type="NCBI Taxonomy" id="1108045"/>
    <lineage>
        <taxon>Bacteria</taxon>
        <taxon>Bacillati</taxon>
        <taxon>Actinomycetota</taxon>
        <taxon>Actinomycetes</taxon>
        <taxon>Mycobacteriales</taxon>
        <taxon>Gordoniaceae</taxon>
        <taxon>Gordonia</taxon>
    </lineage>
</organism>
<comment type="caution">
    <text evidence="2">The sequence shown here is derived from an EMBL/GenBank/DDBJ whole genome shotgun (WGS) entry which is preliminary data.</text>
</comment>
<evidence type="ECO:0000313" key="2">
    <source>
        <dbReference type="EMBL" id="GAB92074.1"/>
    </source>
</evidence>
<sequence length="135" mass="14701">MSVRHEIENVLAQYAIAYDSGDLGAVEKIFAPDAVFTMNIADGAEVGPLNGAEEIMGLYRGASDSHTGQGRHITTNVYVEPREDGTVKSTAYLLVMNVAGGELSPVTTGIYIDEWARGGDSWQLTKRHIELDRPY</sequence>
<dbReference type="AlphaFoldDB" id="K6WZT4"/>
<dbReference type="Gene3D" id="3.10.450.50">
    <property type="match status" value="1"/>
</dbReference>
<proteinExistence type="predicted"/>
<dbReference type="CDD" id="cd00531">
    <property type="entry name" value="NTF2_like"/>
    <property type="match status" value="1"/>
</dbReference>
<dbReference type="eggNOG" id="COG5517">
    <property type="taxonomic scope" value="Bacteria"/>
</dbReference>
<dbReference type="EMBL" id="BAHC01000159">
    <property type="protein sequence ID" value="GAB92074.1"/>
    <property type="molecule type" value="Genomic_DNA"/>
</dbReference>
<dbReference type="OrthoDB" id="7605094at2"/>